<proteinExistence type="predicted"/>
<dbReference type="EMBL" id="MWAK01000106">
    <property type="protein sequence ID" value="OPZ92357.1"/>
    <property type="molecule type" value="Genomic_DNA"/>
</dbReference>
<dbReference type="Gene3D" id="3.40.50.410">
    <property type="entry name" value="von Willebrand factor, type A domain"/>
    <property type="match status" value="1"/>
</dbReference>
<keyword evidence="1" id="KW-0812">Transmembrane</keyword>
<accession>A0A1V5MGI9</accession>
<dbReference type="SUPFAM" id="SSF52317">
    <property type="entry name" value="Class I glutamine amidotransferase-like"/>
    <property type="match status" value="1"/>
</dbReference>
<dbReference type="InterPro" id="IPR029062">
    <property type="entry name" value="Class_I_gatase-like"/>
</dbReference>
<reference evidence="2" key="1">
    <citation type="submission" date="2017-02" db="EMBL/GenBank/DDBJ databases">
        <title>Delving into the versatile metabolic prowess of the omnipresent phylum Bacteroidetes.</title>
        <authorList>
            <person name="Nobu M.K."/>
            <person name="Mei R."/>
            <person name="Narihiro T."/>
            <person name="Kuroda K."/>
            <person name="Liu W.-T."/>
        </authorList>
    </citation>
    <scope>NUCLEOTIDE SEQUENCE</scope>
    <source>
        <strain evidence="2">ADurb.Bin417</strain>
    </source>
</reference>
<evidence type="ECO:0000256" key="1">
    <source>
        <dbReference type="SAM" id="Phobius"/>
    </source>
</evidence>
<feature type="transmembrane region" description="Helical" evidence="1">
    <location>
        <begin position="12"/>
        <end position="30"/>
    </location>
</feature>
<gene>
    <name evidence="2" type="ORF">BWY73_00841</name>
</gene>
<dbReference type="PANTHER" id="PTHR37947">
    <property type="entry name" value="BLL2462 PROTEIN"/>
    <property type="match status" value="1"/>
</dbReference>
<comment type="caution">
    <text evidence="2">The sequence shown here is derived from an EMBL/GenBank/DDBJ whole genome shotgun (WGS) entry which is preliminary data.</text>
</comment>
<dbReference type="SUPFAM" id="SSF53300">
    <property type="entry name" value="vWA-like"/>
    <property type="match status" value="1"/>
</dbReference>
<sequence length="700" mass="77411">MLKLGWQSLVPGWWLILMLAGVSALIFYAYRPVHFSGRLRRWLPVLHALAVVLLVLLLVQPELALGLRRRTKNRLHILVDTSLSMGIKDRRGVSRLDRAREFLKARHYFRSMRPVFHTAGQELTEVSREALAGLKPEAGASRIAAAVRDLAERVGRDGAAILVLTDGADPTPPDWEGLKKNLRTPVYAVGIGESEFKDLSLAELVVNSPVYQGQTVHIGAYVRQSGYPPGLARIRLKQADRVLQESTLRDSGLFSYAEFQVPAAAAGVFEYQVEVARQPNEALTDNNTGLAVVQVVAPRIKILYLDGGLRWEYKFLKRYLESDAQLEPYFLVRVGGSLFQQTGGGKLSLPADFLSRRDFLKGFNLVILGDLDFTAFTGRQLAALRDFVLEDGGGLALLGGDNFLRGLAGTPLEALLPVALAGGESRVLTEAFSPAAAAVSQPVTFLEGLGRLPRLERRNPFRVPARGGLVLLTRDGDPGQPVAAVNLAPQGRCLVVGTDDTWRWYFSGASERQRYEEFWGRLIRYLCGPEEYLGIGRRLPDLLLDRREYGLGEPVAVRLAWRPGGPEGSPEVFWQDQSGRRERLVFKSEAASFTPPAEGLYLVGATAAGRSVFKWVTVSRSGSEWSEPGRNDAWLERLAETGGGRYLRLESAGGFGPELARGEPVTYNVSLARPARRFLLPAVFLMLNLCWFLRRRQGVI</sequence>
<keyword evidence="1" id="KW-0472">Membrane</keyword>
<name>A0A1V5MGI9_UNCT6</name>
<dbReference type="PANTHER" id="PTHR37947:SF1">
    <property type="entry name" value="BLL2462 PROTEIN"/>
    <property type="match status" value="1"/>
</dbReference>
<organism evidence="2">
    <name type="scientific">candidate division TA06 bacterium ADurb.Bin417</name>
    <dbReference type="NCBI Taxonomy" id="1852828"/>
    <lineage>
        <taxon>Bacteria</taxon>
        <taxon>Bacteria division TA06</taxon>
    </lineage>
</organism>
<dbReference type="AlphaFoldDB" id="A0A1V5MGI9"/>
<dbReference type="Gene3D" id="3.40.50.880">
    <property type="match status" value="1"/>
</dbReference>
<evidence type="ECO:0000313" key="2">
    <source>
        <dbReference type="EMBL" id="OPZ92357.1"/>
    </source>
</evidence>
<evidence type="ECO:0008006" key="3">
    <source>
        <dbReference type="Google" id="ProtNLM"/>
    </source>
</evidence>
<feature type="transmembrane region" description="Helical" evidence="1">
    <location>
        <begin position="42"/>
        <end position="59"/>
    </location>
</feature>
<keyword evidence="1" id="KW-1133">Transmembrane helix</keyword>
<protein>
    <recommendedName>
        <fullName evidence="3">VWFA domain-containing protein</fullName>
    </recommendedName>
</protein>
<dbReference type="Proteomes" id="UP000485484">
    <property type="component" value="Unassembled WGS sequence"/>
</dbReference>
<dbReference type="InterPro" id="IPR036465">
    <property type="entry name" value="vWFA_dom_sf"/>
</dbReference>